<sequence length="252" mass="27379">MAIYNEFKDKVALVTGGAGGIGKATVRKFGVNGCKIFICDINDEVVNKTIDEFKKEGIDIDGVSVDIACEESVKSMVDACLKKYGKIDYLVAAAGIYKDRKLTEMSFEEWKQTIDINLNGVFLVTHLVLPQMLERKQGSIIVFGSQAGIRGSALHTHYAATKSAMQGFARSLIYEVAASGVRINCVAPGVIRTPMTMNGSAEKLEKWLETIPMRRFGEPEEVANVIAFLLSDDASYIVGQTIPINGGSVVNT</sequence>
<evidence type="ECO:0000313" key="6">
    <source>
        <dbReference type="Proteomes" id="UP000007177"/>
    </source>
</evidence>
<comment type="similarity">
    <text evidence="1">Belongs to the short-chain dehydrogenases/reductases (SDR) family.</text>
</comment>
<gene>
    <name evidence="5" type="primary">fabG8</name>
    <name evidence="5" type="ordered locus">Awo_c23350</name>
</gene>
<dbReference type="NCBIfam" id="NF005559">
    <property type="entry name" value="PRK07231.1"/>
    <property type="match status" value="1"/>
</dbReference>
<proteinExistence type="inferred from homology"/>
<dbReference type="FunFam" id="3.40.50.720:FF:000084">
    <property type="entry name" value="Short-chain dehydrogenase reductase"/>
    <property type="match status" value="1"/>
</dbReference>
<dbReference type="eggNOG" id="COG1028">
    <property type="taxonomic scope" value="Bacteria"/>
</dbReference>
<dbReference type="OrthoDB" id="9803333at2"/>
<dbReference type="SUPFAM" id="SSF51735">
    <property type="entry name" value="NAD(P)-binding Rossmann-fold domains"/>
    <property type="match status" value="1"/>
</dbReference>
<dbReference type="KEGG" id="awo:Awo_c23350"/>
<dbReference type="PRINTS" id="PR00081">
    <property type="entry name" value="GDHRDH"/>
</dbReference>
<dbReference type="GO" id="GO:0008206">
    <property type="term" value="P:bile acid metabolic process"/>
    <property type="evidence" value="ECO:0007669"/>
    <property type="project" value="UniProtKB-ARBA"/>
</dbReference>
<feature type="domain" description="Ketoreductase" evidence="4">
    <location>
        <begin position="10"/>
        <end position="194"/>
    </location>
</feature>
<organism evidence="5 6">
    <name type="scientific">Acetobacterium woodii (strain ATCC 29683 / DSM 1030 / JCM 2381 / KCTC 1655 / WB1)</name>
    <dbReference type="NCBI Taxonomy" id="931626"/>
    <lineage>
        <taxon>Bacteria</taxon>
        <taxon>Bacillati</taxon>
        <taxon>Bacillota</taxon>
        <taxon>Clostridia</taxon>
        <taxon>Eubacteriales</taxon>
        <taxon>Eubacteriaceae</taxon>
        <taxon>Acetobacterium</taxon>
    </lineage>
</organism>
<dbReference type="PRINTS" id="PR00080">
    <property type="entry name" value="SDRFAMILY"/>
</dbReference>
<dbReference type="InterPro" id="IPR057326">
    <property type="entry name" value="KR_dom"/>
</dbReference>
<protein>
    <submittedName>
        <fullName evidence="5">3-oxoacyl-[acyl-carrier-protein] reductase FabG8</fullName>
        <ecNumber evidence="5">1.1.1.100</ecNumber>
    </submittedName>
</protein>
<accession>H6LD63</accession>
<reference evidence="6" key="1">
    <citation type="submission" date="2011-07" db="EMBL/GenBank/DDBJ databases">
        <title>Complete genome sequence of Acetobacterium woodii.</title>
        <authorList>
            <person name="Poehlein A."/>
            <person name="Schmidt S."/>
            <person name="Kaster A.-K."/>
            <person name="Goenrich M."/>
            <person name="Vollmers J."/>
            <person name="Thuermer A."/>
            <person name="Gottschalk G."/>
            <person name="Thauer R.K."/>
            <person name="Daniel R."/>
            <person name="Mueller V."/>
        </authorList>
    </citation>
    <scope>NUCLEOTIDE SEQUENCE [LARGE SCALE GENOMIC DNA]</scope>
    <source>
        <strain evidence="6">ATCC 29683 / DSM 1030 / JCM 2381 / KCTC 1655 / WB1</strain>
    </source>
</reference>
<evidence type="ECO:0000313" key="5">
    <source>
        <dbReference type="EMBL" id="AFA49108.1"/>
    </source>
</evidence>
<keyword evidence="2 5" id="KW-0560">Oxidoreductase</keyword>
<dbReference type="AlphaFoldDB" id="H6LD63"/>
<dbReference type="InterPro" id="IPR036291">
    <property type="entry name" value="NAD(P)-bd_dom_sf"/>
</dbReference>
<dbReference type="EMBL" id="CP002987">
    <property type="protein sequence ID" value="AFA49108.1"/>
    <property type="molecule type" value="Genomic_DNA"/>
</dbReference>
<keyword evidence="3" id="KW-0520">NAD</keyword>
<dbReference type="Gene3D" id="3.40.50.720">
    <property type="entry name" value="NAD(P)-binding Rossmann-like Domain"/>
    <property type="match status" value="1"/>
</dbReference>
<evidence type="ECO:0000256" key="3">
    <source>
        <dbReference type="ARBA" id="ARBA00023027"/>
    </source>
</evidence>
<evidence type="ECO:0000259" key="4">
    <source>
        <dbReference type="SMART" id="SM00822"/>
    </source>
</evidence>
<dbReference type="STRING" id="931626.Awo_c23350"/>
<evidence type="ECO:0000256" key="2">
    <source>
        <dbReference type="ARBA" id="ARBA00023002"/>
    </source>
</evidence>
<dbReference type="NCBIfam" id="NF009466">
    <property type="entry name" value="PRK12826.1-2"/>
    <property type="match status" value="1"/>
</dbReference>
<dbReference type="Pfam" id="PF13561">
    <property type="entry name" value="adh_short_C2"/>
    <property type="match status" value="1"/>
</dbReference>
<dbReference type="HOGENOM" id="CLU_010194_1_3_9"/>
<keyword evidence="6" id="KW-1185">Reference proteome</keyword>
<dbReference type="RefSeq" id="WP_014356708.1">
    <property type="nucleotide sequence ID" value="NC_016894.1"/>
</dbReference>
<dbReference type="PANTHER" id="PTHR24321">
    <property type="entry name" value="DEHYDROGENASES, SHORT CHAIN"/>
    <property type="match status" value="1"/>
</dbReference>
<dbReference type="EC" id="1.1.1.100" evidence="5"/>
<dbReference type="Proteomes" id="UP000007177">
    <property type="component" value="Chromosome"/>
</dbReference>
<evidence type="ECO:0000256" key="1">
    <source>
        <dbReference type="ARBA" id="ARBA00006484"/>
    </source>
</evidence>
<dbReference type="PANTHER" id="PTHR24321:SF8">
    <property type="entry name" value="ESTRADIOL 17-BETA-DEHYDROGENASE 8-RELATED"/>
    <property type="match status" value="1"/>
</dbReference>
<dbReference type="SMART" id="SM00822">
    <property type="entry name" value="PKS_KR"/>
    <property type="match status" value="1"/>
</dbReference>
<name>H6LD63_ACEWD</name>
<dbReference type="GO" id="GO:0004316">
    <property type="term" value="F:3-oxoacyl-[acyl-carrier-protein] reductase (NADPH) activity"/>
    <property type="evidence" value="ECO:0007669"/>
    <property type="project" value="UniProtKB-EC"/>
</dbReference>
<reference evidence="5 6" key="2">
    <citation type="journal article" date="2012" name="PLoS ONE">
        <title>An ancient pathway combining carbon dioxide fixation with the generation and utilization of a sodium ion gradient for ATP synthesis.</title>
        <authorList>
            <person name="Poehlein A."/>
            <person name="Schmidt S."/>
            <person name="Kaster A.K."/>
            <person name="Goenrich M."/>
            <person name="Vollmers J."/>
            <person name="Thurmer A."/>
            <person name="Bertsch J."/>
            <person name="Schuchmann K."/>
            <person name="Voigt B."/>
            <person name="Hecker M."/>
            <person name="Daniel R."/>
            <person name="Thauer R.K."/>
            <person name="Gottschalk G."/>
            <person name="Muller V."/>
        </authorList>
    </citation>
    <scope>NUCLEOTIDE SEQUENCE [LARGE SCALE GENOMIC DNA]</scope>
    <source>
        <strain evidence="6">ATCC 29683 / DSM 1030 / JCM 2381 / KCTC 1655 / WB1</strain>
    </source>
</reference>
<dbReference type="InterPro" id="IPR002347">
    <property type="entry name" value="SDR_fam"/>
</dbReference>